<comment type="caution">
    <text evidence="3">The sequence shown here is derived from an EMBL/GenBank/DDBJ whole genome shotgun (WGS) entry which is preliminary data.</text>
</comment>
<evidence type="ECO:0000313" key="3">
    <source>
        <dbReference type="EMBL" id="KAK3576514.1"/>
    </source>
</evidence>
<evidence type="ECO:0000259" key="2">
    <source>
        <dbReference type="Pfam" id="PF16521"/>
    </source>
</evidence>
<reference evidence="3" key="2">
    <citation type="journal article" date="2021" name="Genome Biol. Evol.">
        <title>Developing a high-quality reference genome for a parasitic bivalve with doubly uniparental inheritance (Bivalvia: Unionida).</title>
        <authorList>
            <person name="Smith C.H."/>
        </authorList>
    </citation>
    <scope>NUCLEOTIDE SEQUENCE</scope>
    <source>
        <strain evidence="3">CHS0354</strain>
        <tissue evidence="3">Mantle</tissue>
    </source>
</reference>
<protein>
    <recommendedName>
        <fullName evidence="2">Myosin VI cargo binding domain-containing protein</fullName>
    </recommendedName>
</protein>
<dbReference type="EMBL" id="JAEAOA010002000">
    <property type="protein sequence ID" value="KAK3576514.1"/>
    <property type="molecule type" value="Genomic_DNA"/>
</dbReference>
<keyword evidence="4" id="KW-1185">Reference proteome</keyword>
<feature type="domain" description="Myosin VI cargo binding" evidence="2">
    <location>
        <begin position="28"/>
        <end position="119"/>
    </location>
</feature>
<dbReference type="Pfam" id="PF16521">
    <property type="entry name" value="Myosin-VI_CBD"/>
    <property type="match status" value="1"/>
</dbReference>
<reference evidence="3" key="1">
    <citation type="journal article" date="2021" name="Genome Biol. Evol.">
        <title>A High-Quality Reference Genome for a Parasitic Bivalve with Doubly Uniparental Inheritance (Bivalvia: Unionida).</title>
        <authorList>
            <person name="Smith C.H."/>
        </authorList>
    </citation>
    <scope>NUCLEOTIDE SEQUENCE</scope>
    <source>
        <strain evidence="3">CHS0354</strain>
    </source>
</reference>
<dbReference type="InterPro" id="IPR032412">
    <property type="entry name" value="Myosin-VI_CBD"/>
</dbReference>
<feature type="region of interest" description="Disordered" evidence="1">
    <location>
        <begin position="1"/>
        <end position="21"/>
    </location>
</feature>
<accession>A0AAE0RN81</accession>
<gene>
    <name evidence="3" type="ORF">CHS0354_034189</name>
</gene>
<reference evidence="3" key="3">
    <citation type="submission" date="2023-05" db="EMBL/GenBank/DDBJ databases">
        <authorList>
            <person name="Smith C.H."/>
        </authorList>
    </citation>
    <scope>NUCLEOTIDE SEQUENCE</scope>
    <source>
        <strain evidence="3">CHS0354</strain>
        <tissue evidence="3">Mantle</tissue>
    </source>
</reference>
<evidence type="ECO:0000313" key="4">
    <source>
        <dbReference type="Proteomes" id="UP001195483"/>
    </source>
</evidence>
<evidence type="ECO:0000256" key="1">
    <source>
        <dbReference type="SAM" id="MobiDB-lite"/>
    </source>
</evidence>
<name>A0AAE0RN81_9BIVA</name>
<dbReference type="AlphaFoldDB" id="A0AAE0RN81"/>
<proteinExistence type="predicted"/>
<sequence length="144" mass="16644">MYRAEETLPPPTITRPPAAKKDDDIGAQRFFRIPYVRPADEYRSESHDKKQGMWYAHFDGQYIARQMEIYPDKAPKLLVAGVDDLNMCELSLDQTGLTKKKGAEILGKEFEEHWAECDGVKYLKEHANKLSSKFLQKRLGIVRK</sequence>
<organism evidence="3 4">
    <name type="scientific">Potamilus streckersoni</name>
    <dbReference type="NCBI Taxonomy" id="2493646"/>
    <lineage>
        <taxon>Eukaryota</taxon>
        <taxon>Metazoa</taxon>
        <taxon>Spiralia</taxon>
        <taxon>Lophotrochozoa</taxon>
        <taxon>Mollusca</taxon>
        <taxon>Bivalvia</taxon>
        <taxon>Autobranchia</taxon>
        <taxon>Heteroconchia</taxon>
        <taxon>Palaeoheterodonta</taxon>
        <taxon>Unionida</taxon>
        <taxon>Unionoidea</taxon>
        <taxon>Unionidae</taxon>
        <taxon>Ambleminae</taxon>
        <taxon>Lampsilini</taxon>
        <taxon>Potamilus</taxon>
    </lineage>
</organism>
<dbReference type="Proteomes" id="UP001195483">
    <property type="component" value="Unassembled WGS sequence"/>
</dbReference>